<evidence type="ECO:0000313" key="3">
    <source>
        <dbReference type="Proteomes" id="UP001211065"/>
    </source>
</evidence>
<organism evidence="2 3">
    <name type="scientific">Clydaea vesicula</name>
    <dbReference type="NCBI Taxonomy" id="447962"/>
    <lineage>
        <taxon>Eukaryota</taxon>
        <taxon>Fungi</taxon>
        <taxon>Fungi incertae sedis</taxon>
        <taxon>Chytridiomycota</taxon>
        <taxon>Chytridiomycota incertae sedis</taxon>
        <taxon>Chytridiomycetes</taxon>
        <taxon>Lobulomycetales</taxon>
        <taxon>Lobulomycetaceae</taxon>
        <taxon>Clydaea</taxon>
    </lineage>
</organism>
<feature type="compositionally biased region" description="Basic and acidic residues" evidence="1">
    <location>
        <begin position="401"/>
        <end position="411"/>
    </location>
</feature>
<dbReference type="AlphaFoldDB" id="A0AAD5U3U3"/>
<dbReference type="EMBL" id="JADGJW010000298">
    <property type="protein sequence ID" value="KAJ3220485.1"/>
    <property type="molecule type" value="Genomic_DNA"/>
</dbReference>
<proteinExistence type="predicted"/>
<feature type="compositionally biased region" description="Polar residues" evidence="1">
    <location>
        <begin position="47"/>
        <end position="56"/>
    </location>
</feature>
<reference evidence="2" key="1">
    <citation type="submission" date="2020-05" db="EMBL/GenBank/DDBJ databases">
        <title>Phylogenomic resolution of chytrid fungi.</title>
        <authorList>
            <person name="Stajich J.E."/>
            <person name="Amses K."/>
            <person name="Simmons R."/>
            <person name="Seto K."/>
            <person name="Myers J."/>
            <person name="Bonds A."/>
            <person name="Quandt C.A."/>
            <person name="Barry K."/>
            <person name="Liu P."/>
            <person name="Grigoriev I."/>
            <person name="Longcore J.E."/>
            <person name="James T.Y."/>
        </authorList>
    </citation>
    <scope>NUCLEOTIDE SEQUENCE</scope>
    <source>
        <strain evidence="2">JEL0476</strain>
    </source>
</reference>
<evidence type="ECO:0000313" key="2">
    <source>
        <dbReference type="EMBL" id="KAJ3220485.1"/>
    </source>
</evidence>
<name>A0AAD5U3U3_9FUNG</name>
<protein>
    <submittedName>
        <fullName evidence="2">Uncharacterized protein</fullName>
    </submittedName>
</protein>
<feature type="compositionally biased region" description="Acidic residues" evidence="1">
    <location>
        <begin position="413"/>
        <end position="427"/>
    </location>
</feature>
<evidence type="ECO:0000256" key="1">
    <source>
        <dbReference type="SAM" id="MobiDB-lite"/>
    </source>
</evidence>
<gene>
    <name evidence="2" type="ORF">HK099_004258</name>
</gene>
<accession>A0AAD5U3U3</accession>
<sequence length="449" mass="51640">MSSILASFDQLLADVDEFLVEMKEIEESQSNDNSKIEADLPTPPKKNYNSSQTPNDSVKVMTRASTLNTDRNPRSVYTRKAFLNRSSSLPAASKSEKTLPLISLPSTTYESNSFAEETFATFKSIRQSMELNAKKNQQTSSLFLPHSQTQPLTRERKISTLDNATQRTQSPQLFTAKVAKSHSVDKDFESRFQTNLSEKKSDSEVLTQFQDYLSLINLKNSNEELDIISNKENSNHYQINNNYNQNNKNNISTIKVKSHSTNSSDIKVLESKYVYLEEPKTVTPKYYYQMPPAENKSEENNYFGLNTQSEPSCFLDEEKVVEVVPVKKFQKQALSRISPEEQKKIQQQKEKVELLHQEQEEQSEDDVEDEGYSEDEIPRVLNFRFNEQTEIFFTYHKSEYDRVGPKKKSYEQADAEELADEEEEEREEAAAGIVHKAHTHTFKGNIYGD</sequence>
<feature type="region of interest" description="Disordered" evidence="1">
    <location>
        <begin position="26"/>
        <end position="58"/>
    </location>
</feature>
<keyword evidence="3" id="KW-1185">Reference proteome</keyword>
<comment type="caution">
    <text evidence="2">The sequence shown here is derived from an EMBL/GenBank/DDBJ whole genome shotgun (WGS) entry which is preliminary data.</text>
</comment>
<feature type="region of interest" description="Disordered" evidence="1">
    <location>
        <begin position="401"/>
        <end position="449"/>
    </location>
</feature>
<dbReference type="Proteomes" id="UP001211065">
    <property type="component" value="Unassembled WGS sequence"/>
</dbReference>